<gene>
    <name evidence="1" type="ORF">EZS27_033945</name>
</gene>
<organism evidence="1">
    <name type="scientific">termite gut metagenome</name>
    <dbReference type="NCBI Taxonomy" id="433724"/>
    <lineage>
        <taxon>unclassified sequences</taxon>
        <taxon>metagenomes</taxon>
        <taxon>organismal metagenomes</taxon>
    </lineage>
</organism>
<dbReference type="AlphaFoldDB" id="A0A5J4Q3J4"/>
<comment type="caution">
    <text evidence="1">The sequence shown here is derived from an EMBL/GenBank/DDBJ whole genome shotgun (WGS) entry which is preliminary data.</text>
</comment>
<keyword evidence="1" id="KW-0645">Protease</keyword>
<dbReference type="EMBL" id="SNRY01005179">
    <property type="protein sequence ID" value="KAA6315629.1"/>
    <property type="molecule type" value="Genomic_DNA"/>
</dbReference>
<sequence>ELGGIDKALEIAIQKADIEHYTILAYPEKKGLLSSLLENKIENYMESKLLKSNLGDYYNEFNILRGIGKNDFIQARLPIELNVD</sequence>
<proteinExistence type="predicted"/>
<feature type="non-terminal residue" evidence="1">
    <location>
        <position position="1"/>
    </location>
</feature>
<dbReference type="GO" id="GO:0006508">
    <property type="term" value="P:proteolysis"/>
    <property type="evidence" value="ECO:0007669"/>
    <property type="project" value="UniProtKB-KW"/>
</dbReference>
<dbReference type="EC" id="3.4.21.-" evidence="1"/>
<reference evidence="1" key="1">
    <citation type="submission" date="2019-03" db="EMBL/GenBank/DDBJ databases">
        <title>Single cell metagenomics reveals metabolic interactions within the superorganism composed of flagellate Streblomastix strix and complex community of Bacteroidetes bacteria on its surface.</title>
        <authorList>
            <person name="Treitli S.C."/>
            <person name="Kolisko M."/>
            <person name="Husnik F."/>
            <person name="Keeling P."/>
            <person name="Hampl V."/>
        </authorList>
    </citation>
    <scope>NUCLEOTIDE SEQUENCE</scope>
    <source>
        <strain evidence="1">STM</strain>
    </source>
</reference>
<name>A0A5J4Q3J4_9ZZZZ</name>
<evidence type="ECO:0000313" key="1">
    <source>
        <dbReference type="EMBL" id="KAA6315629.1"/>
    </source>
</evidence>
<accession>A0A5J4Q3J4</accession>
<keyword evidence="1" id="KW-0378">Hydrolase</keyword>
<protein>
    <submittedName>
        <fullName evidence="1">Protease 4</fullName>
        <ecNumber evidence="1">3.4.21.-</ecNumber>
    </submittedName>
</protein>
<dbReference type="GO" id="GO:0008233">
    <property type="term" value="F:peptidase activity"/>
    <property type="evidence" value="ECO:0007669"/>
    <property type="project" value="UniProtKB-KW"/>
</dbReference>